<proteinExistence type="predicted"/>
<dbReference type="EMBL" id="JRKL02004940">
    <property type="protein sequence ID" value="KAF3951433.1"/>
    <property type="molecule type" value="Genomic_DNA"/>
</dbReference>
<evidence type="ECO:0000313" key="2">
    <source>
        <dbReference type="Proteomes" id="UP000737018"/>
    </source>
</evidence>
<keyword evidence="2" id="KW-1185">Reference proteome</keyword>
<organism evidence="1 2">
    <name type="scientific">Castanea mollissima</name>
    <name type="common">Chinese chestnut</name>
    <dbReference type="NCBI Taxonomy" id="60419"/>
    <lineage>
        <taxon>Eukaryota</taxon>
        <taxon>Viridiplantae</taxon>
        <taxon>Streptophyta</taxon>
        <taxon>Embryophyta</taxon>
        <taxon>Tracheophyta</taxon>
        <taxon>Spermatophyta</taxon>
        <taxon>Magnoliopsida</taxon>
        <taxon>eudicotyledons</taxon>
        <taxon>Gunneridae</taxon>
        <taxon>Pentapetalae</taxon>
        <taxon>rosids</taxon>
        <taxon>fabids</taxon>
        <taxon>Fagales</taxon>
        <taxon>Fagaceae</taxon>
        <taxon>Castanea</taxon>
    </lineage>
</organism>
<protein>
    <submittedName>
        <fullName evidence="1">Uncharacterized protein</fullName>
    </submittedName>
</protein>
<comment type="caution">
    <text evidence="1">The sequence shown here is derived from an EMBL/GenBank/DDBJ whole genome shotgun (WGS) entry which is preliminary data.</text>
</comment>
<reference evidence="1" key="1">
    <citation type="submission" date="2020-03" db="EMBL/GenBank/DDBJ databases">
        <title>Castanea mollissima Vanexum genome sequencing.</title>
        <authorList>
            <person name="Staton M."/>
        </authorList>
    </citation>
    <scope>NUCLEOTIDE SEQUENCE</scope>
    <source>
        <tissue evidence="1">Leaf</tissue>
    </source>
</reference>
<dbReference type="AlphaFoldDB" id="A0A8J4V7I5"/>
<dbReference type="Proteomes" id="UP000737018">
    <property type="component" value="Unassembled WGS sequence"/>
</dbReference>
<evidence type="ECO:0000313" key="1">
    <source>
        <dbReference type="EMBL" id="KAF3951433.1"/>
    </source>
</evidence>
<sequence>MALVEPSLAGVLELKPSSAEISSFTTSRYNSRLLAIKEVIDIVGLNGSILIHLQPYCTWWVQCWELELSLVTRRRIKFEVDLE</sequence>
<gene>
    <name evidence="1" type="ORF">CMV_022910</name>
</gene>
<name>A0A8J4V7I5_9ROSI</name>
<accession>A0A8J4V7I5</accession>